<name>A0AAV9IM70_9RHOD</name>
<evidence type="ECO:0000259" key="1">
    <source>
        <dbReference type="Pfam" id="PF11977"/>
    </source>
</evidence>
<keyword evidence="3" id="KW-1185">Reference proteome</keyword>
<accession>A0AAV9IM70</accession>
<dbReference type="Proteomes" id="UP001300502">
    <property type="component" value="Unassembled WGS sequence"/>
</dbReference>
<gene>
    <name evidence="2" type="ORF">GAYE_SCF55G6310</name>
</gene>
<proteinExistence type="predicted"/>
<evidence type="ECO:0000313" key="3">
    <source>
        <dbReference type="Proteomes" id="UP001300502"/>
    </source>
</evidence>
<comment type="caution">
    <text evidence="2">The sequence shown here is derived from an EMBL/GenBank/DDBJ whole genome shotgun (WGS) entry which is preliminary data.</text>
</comment>
<dbReference type="Pfam" id="PF11977">
    <property type="entry name" value="RNase_Zc3h12a"/>
    <property type="match status" value="1"/>
</dbReference>
<dbReference type="EMBL" id="JANCYU010000063">
    <property type="protein sequence ID" value="KAK4528369.1"/>
    <property type="molecule type" value="Genomic_DNA"/>
</dbReference>
<dbReference type="AlphaFoldDB" id="A0AAV9IM70"/>
<dbReference type="InterPro" id="IPR021869">
    <property type="entry name" value="RNase_Zc3h12_NYN"/>
</dbReference>
<feature type="domain" description="RNase NYN" evidence="1">
    <location>
        <begin position="194"/>
        <end position="328"/>
    </location>
</feature>
<evidence type="ECO:0000313" key="2">
    <source>
        <dbReference type="EMBL" id="KAK4528369.1"/>
    </source>
</evidence>
<dbReference type="Gene3D" id="3.40.50.11980">
    <property type="match status" value="1"/>
</dbReference>
<protein>
    <recommendedName>
        <fullName evidence="1">RNase NYN domain-containing protein</fullName>
    </recommendedName>
</protein>
<reference evidence="2 3" key="1">
    <citation type="submission" date="2022-07" db="EMBL/GenBank/DDBJ databases">
        <title>Genome-wide signatures of adaptation to extreme environments.</title>
        <authorList>
            <person name="Cho C.H."/>
            <person name="Yoon H.S."/>
        </authorList>
    </citation>
    <scope>NUCLEOTIDE SEQUENCE [LARGE SCALE GENOMIC DNA]</scope>
    <source>
        <strain evidence="2 3">108.79 E11</strain>
    </source>
</reference>
<sequence>MLVSCNDGESGEGKPLEEVQTGKLFALLSEELCKYVTEKLRESLGHENWQLFVSSPPPWSAEYTLKVILERWFAVFSDSCLGNISVTSLGKGKQVFSWLYSLRMDFLRGNDLSGDQVRLFTETVQQILIAIRSPFAGLLDKEVSIHSSSAEEAMDIDRILLPYPGNDEGAEIGDQDEADSSIWLNWKKKNIKPLIVLDGANIGWKHGKNQKFSPLGIVLAFEFFNQRQLDCVCFLPETYWQRVDASPTSVCTWLSVWRDSGQLILTPASDYDDSYMLYYAQTHGGLIVSNDGFLDYMEQTNIDWQKRSLAKWLSHCRITFVFRDNEFIPNPSFHIEAAWEYICQSLRHNDTSPNQV</sequence>
<organism evidence="2 3">
    <name type="scientific">Galdieria yellowstonensis</name>
    <dbReference type="NCBI Taxonomy" id="3028027"/>
    <lineage>
        <taxon>Eukaryota</taxon>
        <taxon>Rhodophyta</taxon>
        <taxon>Bangiophyceae</taxon>
        <taxon>Galdieriales</taxon>
        <taxon>Galdieriaceae</taxon>
        <taxon>Galdieria</taxon>
    </lineage>
</organism>